<evidence type="ECO:0000256" key="1">
    <source>
        <dbReference type="SAM" id="MobiDB-lite"/>
    </source>
</evidence>
<feature type="region of interest" description="Disordered" evidence="1">
    <location>
        <begin position="79"/>
        <end position="129"/>
    </location>
</feature>
<dbReference type="PANTHER" id="PTHR40642:SF1">
    <property type="entry name" value="YALI0F31295P"/>
    <property type="match status" value="1"/>
</dbReference>
<dbReference type="PANTHER" id="PTHR40642">
    <property type="entry name" value="YALI0F31295P"/>
    <property type="match status" value="1"/>
</dbReference>
<gene>
    <name evidence="2" type="ORF">EX30DRAFT_371080</name>
</gene>
<dbReference type="Pfam" id="PF12720">
    <property type="entry name" value="DUF3807"/>
    <property type="match status" value="1"/>
</dbReference>
<name>A0A4S2MYM8_9PEZI</name>
<dbReference type="STRING" id="341454.A0A4S2MYM8"/>
<dbReference type="InterPro" id="IPR024526">
    <property type="entry name" value="DUF3807"/>
</dbReference>
<dbReference type="AlphaFoldDB" id="A0A4S2MYM8"/>
<dbReference type="EMBL" id="ML220117">
    <property type="protein sequence ID" value="TGZ81879.1"/>
    <property type="molecule type" value="Genomic_DNA"/>
</dbReference>
<feature type="compositionally biased region" description="Basic and acidic residues" evidence="1">
    <location>
        <begin position="79"/>
        <end position="105"/>
    </location>
</feature>
<proteinExistence type="predicted"/>
<reference evidence="2 3" key="1">
    <citation type="submission" date="2019-04" db="EMBL/GenBank/DDBJ databases">
        <title>Comparative genomics and transcriptomics to analyze fruiting body development in filamentous ascomycetes.</title>
        <authorList>
            <consortium name="DOE Joint Genome Institute"/>
            <person name="Lutkenhaus R."/>
            <person name="Traeger S."/>
            <person name="Breuer J."/>
            <person name="Kuo A."/>
            <person name="Lipzen A."/>
            <person name="Pangilinan J."/>
            <person name="Dilworth D."/>
            <person name="Sandor L."/>
            <person name="Poggeler S."/>
            <person name="Barry K."/>
            <person name="Grigoriev I.V."/>
            <person name="Nowrousian M."/>
        </authorList>
    </citation>
    <scope>NUCLEOTIDE SEQUENCE [LARGE SCALE GENOMIC DNA]</scope>
    <source>
        <strain evidence="2 3">CBS 389.68</strain>
    </source>
</reference>
<dbReference type="OrthoDB" id="5422320at2759"/>
<protein>
    <submittedName>
        <fullName evidence="2">Uncharacterized protein</fullName>
    </submittedName>
</protein>
<keyword evidence="3" id="KW-1185">Reference proteome</keyword>
<evidence type="ECO:0000313" key="3">
    <source>
        <dbReference type="Proteomes" id="UP000298138"/>
    </source>
</evidence>
<dbReference type="InParanoid" id="A0A4S2MYM8"/>
<dbReference type="Proteomes" id="UP000298138">
    <property type="component" value="Unassembled WGS sequence"/>
</dbReference>
<accession>A0A4S2MYM8</accession>
<evidence type="ECO:0000313" key="2">
    <source>
        <dbReference type="EMBL" id="TGZ81879.1"/>
    </source>
</evidence>
<sequence length="178" mass="20239">MTLALPSITLEDLASFHTKHFDLGVSSSASTLAVSSQPAPGLYAEDGDDDLGYYPDGIKRTLTAEQVAMFRHSEIQRLLKQRRQEMKRRQESEESEARKKTRLESPTDTAPEEFMPIHLNPPVSSEDTRNNRLQAALWASQKEWAQPTVDMPSDTPRKEVQEVEVKGRAFMWPKIIKE</sequence>
<organism evidence="2 3">
    <name type="scientific">Ascodesmis nigricans</name>
    <dbReference type="NCBI Taxonomy" id="341454"/>
    <lineage>
        <taxon>Eukaryota</taxon>
        <taxon>Fungi</taxon>
        <taxon>Dikarya</taxon>
        <taxon>Ascomycota</taxon>
        <taxon>Pezizomycotina</taxon>
        <taxon>Pezizomycetes</taxon>
        <taxon>Pezizales</taxon>
        <taxon>Ascodesmidaceae</taxon>
        <taxon>Ascodesmis</taxon>
    </lineage>
</organism>